<sequence length="200" mass="22858">MSLDAVNAFINNPAYHDVLSIVKGFRNGLVYGTKIRFPHALVMTFLFRDGSIKEKMEIVLKATKTHARNLAFFVTIYKTLMLVQRKLCDGKELSAHSFLAGLVGGYFVFGKNTSVNKQIVLYVFARVVLAVAKLPARKGLLPREPPQAYPIFAALSWGAIMWLFRYERPTVHSSLQASMQYLYNDSDHWQTLRNFVWHNK</sequence>
<dbReference type="STRING" id="78915.A0A4P9XQV9"/>
<accession>A0A4P9XQV9</accession>
<evidence type="ECO:0000313" key="2">
    <source>
        <dbReference type="Proteomes" id="UP000271241"/>
    </source>
</evidence>
<dbReference type="PANTHER" id="PTHR15460:SF3">
    <property type="entry name" value="PEROXISOMAL MEMBRANE PROTEIN 4"/>
    <property type="match status" value="1"/>
</dbReference>
<name>A0A4P9XQV9_9FUNG</name>
<dbReference type="PIRSF" id="PIRSF013674">
    <property type="entry name" value="PXMP4"/>
    <property type="match status" value="1"/>
</dbReference>
<dbReference type="OrthoDB" id="39659at2759"/>
<dbReference type="Proteomes" id="UP000271241">
    <property type="component" value="Unassembled WGS sequence"/>
</dbReference>
<keyword evidence="2" id="KW-1185">Reference proteome</keyword>
<dbReference type="PANTHER" id="PTHR15460">
    <property type="entry name" value="PEROXISOMAL MEMBRANE PROTEIN 4"/>
    <property type="match status" value="1"/>
</dbReference>
<dbReference type="Pfam" id="PF02466">
    <property type="entry name" value="Tim17"/>
    <property type="match status" value="1"/>
</dbReference>
<dbReference type="AlphaFoldDB" id="A0A4P9XQV9"/>
<dbReference type="InterPro" id="IPR019531">
    <property type="entry name" value="Pmp4"/>
</dbReference>
<dbReference type="GO" id="GO:0005778">
    <property type="term" value="C:peroxisomal membrane"/>
    <property type="evidence" value="ECO:0007669"/>
    <property type="project" value="TreeGrafter"/>
</dbReference>
<reference evidence="2" key="1">
    <citation type="journal article" date="2018" name="Nat. Microbiol.">
        <title>Leveraging single-cell genomics to expand the fungal tree of life.</title>
        <authorList>
            <person name="Ahrendt S.R."/>
            <person name="Quandt C.A."/>
            <person name="Ciobanu D."/>
            <person name="Clum A."/>
            <person name="Salamov A."/>
            <person name="Andreopoulos B."/>
            <person name="Cheng J.F."/>
            <person name="Woyke T."/>
            <person name="Pelin A."/>
            <person name="Henrissat B."/>
            <person name="Reynolds N.K."/>
            <person name="Benny G.L."/>
            <person name="Smith M.E."/>
            <person name="James T.Y."/>
            <person name="Grigoriev I.V."/>
        </authorList>
    </citation>
    <scope>NUCLEOTIDE SEQUENCE [LARGE SCALE GENOMIC DNA]</scope>
    <source>
        <strain evidence="2">RSA 1356</strain>
    </source>
</reference>
<dbReference type="EMBL" id="KZ992604">
    <property type="protein sequence ID" value="RKP08428.1"/>
    <property type="molecule type" value="Genomic_DNA"/>
</dbReference>
<evidence type="ECO:0000313" key="1">
    <source>
        <dbReference type="EMBL" id="RKP08428.1"/>
    </source>
</evidence>
<protein>
    <submittedName>
        <fullName evidence="1">Peroxisomal membrane protein 4-like protein</fullName>
    </submittedName>
</protein>
<organism evidence="1 2">
    <name type="scientific">Thamnocephalis sphaerospora</name>
    <dbReference type="NCBI Taxonomy" id="78915"/>
    <lineage>
        <taxon>Eukaryota</taxon>
        <taxon>Fungi</taxon>
        <taxon>Fungi incertae sedis</taxon>
        <taxon>Zoopagomycota</taxon>
        <taxon>Zoopagomycotina</taxon>
        <taxon>Zoopagomycetes</taxon>
        <taxon>Zoopagales</taxon>
        <taxon>Sigmoideomycetaceae</taxon>
        <taxon>Thamnocephalis</taxon>
    </lineage>
</organism>
<proteinExistence type="predicted"/>
<gene>
    <name evidence="1" type="ORF">THASP1DRAFT_29768</name>
</gene>